<keyword evidence="1" id="KW-0175">Coiled coil</keyword>
<protein>
    <submittedName>
        <fullName evidence="3">Uncharacterized protein</fullName>
    </submittedName>
</protein>
<reference evidence="3 4" key="1">
    <citation type="submission" date="2016-06" db="EMBL/GenBank/DDBJ databases">
        <title>Evolution of pathogenesis and genome organization in the Tremellales.</title>
        <authorList>
            <person name="Cuomo C."/>
            <person name="Litvintseva A."/>
            <person name="Heitman J."/>
            <person name="Chen Y."/>
            <person name="Sun S."/>
            <person name="Springer D."/>
            <person name="Dromer F."/>
            <person name="Young S."/>
            <person name="Zeng Q."/>
            <person name="Chapman S."/>
            <person name="Gujja S."/>
            <person name="Saif S."/>
            <person name="Birren B."/>
        </authorList>
    </citation>
    <scope>NUCLEOTIDE SEQUENCE [LARGE SCALE GENOMIC DNA]</scope>
    <source>
        <strain evidence="3 4">CBS 7118</strain>
    </source>
</reference>
<dbReference type="AlphaFoldDB" id="A0A1E3I327"/>
<accession>A0A1E3I327</accession>
<comment type="caution">
    <text evidence="3">The sequence shown here is derived from an EMBL/GenBank/DDBJ whole genome shotgun (WGS) entry which is preliminary data.</text>
</comment>
<evidence type="ECO:0000256" key="2">
    <source>
        <dbReference type="SAM" id="MobiDB-lite"/>
    </source>
</evidence>
<feature type="compositionally biased region" description="Low complexity" evidence="2">
    <location>
        <begin position="415"/>
        <end position="431"/>
    </location>
</feature>
<dbReference type="GeneID" id="30196947"/>
<dbReference type="RefSeq" id="XP_019028271.1">
    <property type="nucleotide sequence ID" value="XM_019179724.1"/>
</dbReference>
<evidence type="ECO:0000313" key="3">
    <source>
        <dbReference type="EMBL" id="ODN82316.1"/>
    </source>
</evidence>
<keyword evidence="4" id="KW-1185">Reference proteome</keyword>
<feature type="region of interest" description="Disordered" evidence="2">
    <location>
        <begin position="491"/>
        <end position="519"/>
    </location>
</feature>
<dbReference type="OrthoDB" id="10529404at2759"/>
<feature type="coiled-coil region" evidence="1">
    <location>
        <begin position="32"/>
        <end position="59"/>
    </location>
</feature>
<dbReference type="Proteomes" id="UP000094819">
    <property type="component" value="Unassembled WGS sequence"/>
</dbReference>
<feature type="compositionally biased region" description="Acidic residues" evidence="2">
    <location>
        <begin position="164"/>
        <end position="178"/>
    </location>
</feature>
<dbReference type="EMBL" id="AWGH01000041">
    <property type="protein sequence ID" value="ODN82316.1"/>
    <property type="molecule type" value="Genomic_DNA"/>
</dbReference>
<organism evidence="3 4">
    <name type="scientific">Cryptococcus wingfieldii CBS 7118</name>
    <dbReference type="NCBI Taxonomy" id="1295528"/>
    <lineage>
        <taxon>Eukaryota</taxon>
        <taxon>Fungi</taxon>
        <taxon>Dikarya</taxon>
        <taxon>Basidiomycota</taxon>
        <taxon>Agaricomycotina</taxon>
        <taxon>Tremellomycetes</taxon>
        <taxon>Tremellales</taxon>
        <taxon>Cryptococcaceae</taxon>
        <taxon>Cryptococcus</taxon>
    </lineage>
</organism>
<feature type="region of interest" description="Disordered" evidence="2">
    <location>
        <begin position="154"/>
        <end position="178"/>
    </location>
</feature>
<sequence length="519" mass="59289">MIVTHTSTNPAPLSPHTVDVLTTISSCLRHVAEEARATESSLKALVSDLEDRVGELEDESRMRQGREAAWEERLRREAAWEERLRRLEEADTSGGDGKKRKKNKEDLDVSKDERAYVKYHMNTLIHRFFSETVENTDGSVIRLHINSELKRWPETTDDGVLGDGGEEDDDDEMEEDEGESVVFRPNWEAFKDLRNTNFKKEVIARCKKDCPRLTTAAITNEVKKQFKYAAEGVRQYKDADLSLMTKRRNACRTRVKGMQRRQVQILNQAESVVAKSREYNLIREAIEGGMLNPVLVAHGEDPSFSTTDPHGFDEFVLYAEMTEGRLLVDAAKQRYMVIIPGWWSKLARRIWFTLYQEQLTMLADRTGTQRPRRVVIAPQDHVQGFELTFEKREPSADVFEVLVSRAARNRRDPHATPFAASPAPSDPHAPTLSSLIKDRPKLQASVEKSSRAVRPFESTEALRRMWCARETWSEERYKLLLDEGDVEAAVNDLSSSDFAESEQGDGDNVHEEDSESDDE</sequence>
<proteinExistence type="predicted"/>
<evidence type="ECO:0000256" key="1">
    <source>
        <dbReference type="SAM" id="Coils"/>
    </source>
</evidence>
<feature type="region of interest" description="Disordered" evidence="2">
    <location>
        <begin position="412"/>
        <end position="454"/>
    </location>
</feature>
<evidence type="ECO:0000313" key="4">
    <source>
        <dbReference type="Proteomes" id="UP000094819"/>
    </source>
</evidence>
<name>A0A1E3I327_9TREE</name>
<feature type="compositionally biased region" description="Acidic residues" evidence="2">
    <location>
        <begin position="499"/>
        <end position="519"/>
    </location>
</feature>
<gene>
    <name evidence="3" type="ORF">L198_07736</name>
</gene>